<dbReference type="AlphaFoldDB" id="A0A1T4XDM1"/>
<proteinExistence type="predicted"/>
<keyword evidence="3" id="KW-0540">Nuclease</keyword>
<dbReference type="STRING" id="1147123.SAMN05443428_10837"/>
<evidence type="ECO:0000259" key="2">
    <source>
        <dbReference type="Pfam" id="PF08722"/>
    </source>
</evidence>
<dbReference type="EMBL" id="FUYH01000008">
    <property type="protein sequence ID" value="SKA87654.1"/>
    <property type="molecule type" value="Genomic_DNA"/>
</dbReference>
<evidence type="ECO:0000313" key="3">
    <source>
        <dbReference type="EMBL" id="SKA87654.1"/>
    </source>
</evidence>
<dbReference type="Pfam" id="PF08721">
    <property type="entry name" value="Tn7_Tnp_TnsA_C"/>
    <property type="match status" value="1"/>
</dbReference>
<dbReference type="GO" id="GO:0004519">
    <property type="term" value="F:endonuclease activity"/>
    <property type="evidence" value="ECO:0007669"/>
    <property type="project" value="UniProtKB-KW"/>
</dbReference>
<dbReference type="OrthoDB" id="5291587at2"/>
<dbReference type="Gene3D" id="1.10.10.10">
    <property type="entry name" value="Winged helix-like DNA-binding domain superfamily/Winged helix DNA-binding domain"/>
    <property type="match status" value="1"/>
</dbReference>
<dbReference type="InterPro" id="IPR036388">
    <property type="entry name" value="WH-like_DNA-bd_sf"/>
</dbReference>
<feature type="domain" description="TnsA endonuclease C-terminal" evidence="1">
    <location>
        <begin position="172"/>
        <end position="254"/>
    </location>
</feature>
<feature type="domain" description="TnsA endonuclease N-terminal" evidence="2">
    <location>
        <begin position="74"/>
        <end position="170"/>
    </location>
</feature>
<keyword evidence="4" id="KW-1185">Reference proteome</keyword>
<reference evidence="4" key="1">
    <citation type="submission" date="2017-02" db="EMBL/GenBank/DDBJ databases">
        <authorList>
            <person name="Varghese N."/>
            <person name="Submissions S."/>
        </authorList>
    </citation>
    <scope>NUCLEOTIDE SEQUENCE [LARGE SCALE GENOMIC DNA]</scope>
    <source>
        <strain evidence="4">USBA 833</strain>
    </source>
</reference>
<dbReference type="InterPro" id="IPR014833">
    <property type="entry name" value="TnsA_N"/>
</dbReference>
<dbReference type="Pfam" id="PF08722">
    <property type="entry name" value="Tn7_TnsA-like_N"/>
    <property type="match status" value="1"/>
</dbReference>
<keyword evidence="3" id="KW-0255">Endonuclease</keyword>
<evidence type="ECO:0000313" key="4">
    <source>
        <dbReference type="Proteomes" id="UP000190105"/>
    </source>
</evidence>
<gene>
    <name evidence="3" type="ORF">SAMN05443428_10837</name>
</gene>
<dbReference type="InterPro" id="IPR011856">
    <property type="entry name" value="tRNA_endonuc-like_dom_sf"/>
</dbReference>
<dbReference type="Gene3D" id="3.40.1350.10">
    <property type="match status" value="1"/>
</dbReference>
<dbReference type="Proteomes" id="UP000190105">
    <property type="component" value="Unassembled WGS sequence"/>
</dbReference>
<dbReference type="GO" id="GO:0003676">
    <property type="term" value="F:nucleic acid binding"/>
    <property type="evidence" value="ECO:0007669"/>
    <property type="project" value="InterPro"/>
</dbReference>
<dbReference type="SUPFAM" id="SSF52980">
    <property type="entry name" value="Restriction endonuclease-like"/>
    <property type="match status" value="1"/>
</dbReference>
<sequence length="284" mass="33820">MAKHNLQWDENKLKRFLREGRGQGEGQNYKPWVTVQDFPSKGRCSRVLGWKTDRIHHLFTDSETRYFYLLEWEDAVVDIREHFPLLDLEEVVKEKDDLNFNLFQDKNSGLPYIIYTSFLITIKGADGQKRCIARSLKADYELQRNRSIERLEIERRYWLNKHIDWGIVTQRDIPTIKAKNIEWVHSSLHFTDERGLEKEEMIYLCDVLLEKMTESSQTIRKITADFDKEYKLKTGTGLFVFKHLIATKRIKLDMNKEIKLNESLENLVIDIKKEKMGEDIIVNY</sequence>
<organism evidence="3 4">
    <name type="scientific">Caloramator quimbayensis</name>
    <dbReference type="NCBI Taxonomy" id="1147123"/>
    <lineage>
        <taxon>Bacteria</taxon>
        <taxon>Bacillati</taxon>
        <taxon>Bacillota</taxon>
        <taxon>Clostridia</taxon>
        <taxon>Eubacteriales</taxon>
        <taxon>Clostridiaceae</taxon>
        <taxon>Caloramator</taxon>
    </lineage>
</organism>
<name>A0A1T4XDM1_9CLOT</name>
<keyword evidence="3" id="KW-0378">Hydrolase</keyword>
<dbReference type="InterPro" id="IPR011335">
    <property type="entry name" value="Restrct_endonuc-II-like"/>
</dbReference>
<accession>A0A1T4XDM1</accession>
<evidence type="ECO:0000259" key="1">
    <source>
        <dbReference type="Pfam" id="PF08721"/>
    </source>
</evidence>
<dbReference type="CDD" id="cd22362">
    <property type="entry name" value="TnsA_endonuclease-like"/>
    <property type="match status" value="1"/>
</dbReference>
<dbReference type="RefSeq" id="WP_078696346.1">
    <property type="nucleotide sequence ID" value="NZ_FUYH01000008.1"/>
</dbReference>
<dbReference type="InterPro" id="IPR014832">
    <property type="entry name" value="TnsA_C"/>
</dbReference>
<protein>
    <submittedName>
        <fullName evidence="3">TnsA endonuclease N terminal</fullName>
    </submittedName>
</protein>